<feature type="compositionally biased region" description="Polar residues" evidence="1">
    <location>
        <begin position="241"/>
        <end position="260"/>
    </location>
</feature>
<sequence>METLFHNDSTPISRREGIRRKSSASNLLSTLGTSASSSRSRQNSDPVENIAISSSDADGIDLLNDTMVKRIKSFKLMRMAYEGRLHWFNTVLLSRSDLEPSLDDYKMSKRTHKFLVLGLSLSYHLDNNQPADFIKSLAATLSEYDNLDDDNYKPKIKNLFKTKHSKRPTANSDTSDITYLTNPNIPFQLSYFEVIYSLCDILVQIYCKISSTLGSNVVNNSSNPYSTSPAMSSPLSPLSTVNSHSHGPNTANTFSLSPTNTASSPPPQLPQLSTQPSSASLQSQASAQTSQHNSLTAPMSMSMSMSFSDTHPQSIKRTNSTSTLKSDLPIHSLDLIWKADGKLKKILMTLTKDLNEIARQAIKDELITLDPSVTSGQSGQQQQNHQQQHQQQYQPQHQPHHHQQAYQQNFTSQPLSPVAESIRNAI</sequence>
<feature type="compositionally biased region" description="Low complexity" evidence="1">
    <location>
        <begin position="270"/>
        <end position="291"/>
    </location>
</feature>
<dbReference type="PANTHER" id="PTHR37332:SF1">
    <property type="entry name" value="ELMO DOMAIN-CONTAINING PROTEIN"/>
    <property type="match status" value="1"/>
</dbReference>
<evidence type="ECO:0000313" key="2">
    <source>
        <dbReference type="EMBL" id="TIB13778.1"/>
    </source>
</evidence>
<comment type="caution">
    <text evidence="2">The sequence shown here is derived from an EMBL/GenBank/DDBJ whole genome shotgun (WGS) entry which is preliminary data.</text>
</comment>
<evidence type="ECO:0000313" key="3">
    <source>
        <dbReference type="Proteomes" id="UP000306954"/>
    </source>
</evidence>
<gene>
    <name evidence="2" type="ORF">E3P90_01558</name>
</gene>
<protein>
    <submittedName>
        <fullName evidence="2">Uncharacterized protein</fullName>
    </submittedName>
</protein>
<feature type="region of interest" description="Disordered" evidence="1">
    <location>
        <begin position="223"/>
        <end position="295"/>
    </location>
</feature>
<feature type="compositionally biased region" description="Low complexity" evidence="1">
    <location>
        <begin position="223"/>
        <end position="240"/>
    </location>
</feature>
<accession>A0A4T0I7W1</accession>
<feature type="region of interest" description="Disordered" evidence="1">
    <location>
        <begin position="1"/>
        <end position="20"/>
    </location>
</feature>
<dbReference type="Proteomes" id="UP000306954">
    <property type="component" value="Unassembled WGS sequence"/>
</dbReference>
<reference evidence="2 3" key="1">
    <citation type="submission" date="2019-03" db="EMBL/GenBank/DDBJ databases">
        <title>Sequencing 23 genomes of Wallemia ichthyophaga.</title>
        <authorList>
            <person name="Gostincar C."/>
        </authorList>
    </citation>
    <scope>NUCLEOTIDE SEQUENCE [LARGE SCALE GENOMIC DNA]</scope>
    <source>
        <strain evidence="2 3">EXF-8621</strain>
    </source>
</reference>
<name>A0A4T0I7W1_WALIC</name>
<feature type="compositionally biased region" description="Low complexity" evidence="1">
    <location>
        <begin position="380"/>
        <end position="397"/>
    </location>
</feature>
<evidence type="ECO:0000256" key="1">
    <source>
        <dbReference type="SAM" id="MobiDB-lite"/>
    </source>
</evidence>
<feature type="compositionally biased region" description="Polar residues" evidence="1">
    <location>
        <begin position="1"/>
        <end position="12"/>
    </location>
</feature>
<dbReference type="EMBL" id="SPOF01000013">
    <property type="protein sequence ID" value="TIB13778.1"/>
    <property type="molecule type" value="Genomic_DNA"/>
</dbReference>
<organism evidence="2 3">
    <name type="scientific">Wallemia ichthyophaga</name>
    <dbReference type="NCBI Taxonomy" id="245174"/>
    <lineage>
        <taxon>Eukaryota</taxon>
        <taxon>Fungi</taxon>
        <taxon>Dikarya</taxon>
        <taxon>Basidiomycota</taxon>
        <taxon>Wallemiomycotina</taxon>
        <taxon>Wallemiomycetes</taxon>
        <taxon>Wallemiales</taxon>
        <taxon>Wallemiaceae</taxon>
        <taxon>Wallemia</taxon>
    </lineage>
</organism>
<dbReference type="AlphaFoldDB" id="A0A4T0I7W1"/>
<dbReference type="PANTHER" id="PTHR37332">
    <property type="entry name" value="EXPRESSED PROTEIN"/>
    <property type="match status" value="1"/>
</dbReference>
<proteinExistence type="predicted"/>
<feature type="region of interest" description="Disordered" evidence="1">
    <location>
        <begin position="371"/>
        <end position="426"/>
    </location>
</feature>